<name>A0A0L7L1R4_OPEBR</name>
<gene>
    <name evidence="1" type="ORF">OBRU01_16802</name>
</gene>
<proteinExistence type="predicted"/>
<dbReference type="AlphaFoldDB" id="A0A0L7L1R4"/>
<evidence type="ECO:0000313" key="2">
    <source>
        <dbReference type="Proteomes" id="UP000037510"/>
    </source>
</evidence>
<organism evidence="1 2">
    <name type="scientific">Operophtera brumata</name>
    <name type="common">Winter moth</name>
    <name type="synonym">Phalaena brumata</name>
    <dbReference type="NCBI Taxonomy" id="104452"/>
    <lineage>
        <taxon>Eukaryota</taxon>
        <taxon>Metazoa</taxon>
        <taxon>Ecdysozoa</taxon>
        <taxon>Arthropoda</taxon>
        <taxon>Hexapoda</taxon>
        <taxon>Insecta</taxon>
        <taxon>Pterygota</taxon>
        <taxon>Neoptera</taxon>
        <taxon>Endopterygota</taxon>
        <taxon>Lepidoptera</taxon>
        <taxon>Glossata</taxon>
        <taxon>Ditrysia</taxon>
        <taxon>Geometroidea</taxon>
        <taxon>Geometridae</taxon>
        <taxon>Larentiinae</taxon>
        <taxon>Operophtera</taxon>
    </lineage>
</organism>
<protein>
    <submittedName>
        <fullName evidence="1">Putative Nitrate excretion transporter1</fullName>
    </submittedName>
</protein>
<accession>A0A0L7L1R4</accession>
<evidence type="ECO:0000313" key="1">
    <source>
        <dbReference type="EMBL" id="KOB69422.1"/>
    </source>
</evidence>
<dbReference type="EMBL" id="JTDY01003519">
    <property type="protein sequence ID" value="KOB69422.1"/>
    <property type="molecule type" value="Genomic_DNA"/>
</dbReference>
<reference evidence="1 2" key="1">
    <citation type="journal article" date="2015" name="Genome Biol. Evol.">
        <title>The genome of winter moth (Operophtera brumata) provides a genomic perspective on sexual dimorphism and phenology.</title>
        <authorList>
            <person name="Derks M.F."/>
            <person name="Smit S."/>
            <person name="Salis L."/>
            <person name="Schijlen E."/>
            <person name="Bossers A."/>
            <person name="Mateman C."/>
            <person name="Pijl A.S."/>
            <person name="de Ridder D."/>
            <person name="Groenen M.A."/>
            <person name="Visser M.E."/>
            <person name="Megens H.J."/>
        </authorList>
    </citation>
    <scope>NUCLEOTIDE SEQUENCE [LARGE SCALE GENOMIC DNA]</scope>
    <source>
        <strain evidence="1">WM2013NL</strain>
        <tissue evidence="1">Head and thorax</tissue>
    </source>
</reference>
<sequence length="143" mass="15317">MQLMCSNCDGLWLSDVAPNKGKHQQAGNIASLPVRTARLLQRSRTQTPSDVESNGTASPAPTATLLQDVVDIKTLLLQLKLAWQYGCKLGAIARAWAHYGPVFSTSSHNGSLGGLGKKSALKTSEFTRLASLALDIRCHRDGS</sequence>
<keyword evidence="2" id="KW-1185">Reference proteome</keyword>
<comment type="caution">
    <text evidence="1">The sequence shown here is derived from an EMBL/GenBank/DDBJ whole genome shotgun (WGS) entry which is preliminary data.</text>
</comment>
<dbReference type="Proteomes" id="UP000037510">
    <property type="component" value="Unassembled WGS sequence"/>
</dbReference>